<comment type="pathway">
    <text evidence="1">Alkaloid biosynthesis; taxol biosynthesis.</text>
</comment>
<dbReference type="GO" id="GO:0020037">
    <property type="term" value="F:heme binding"/>
    <property type="evidence" value="ECO:0007669"/>
    <property type="project" value="InterPro"/>
</dbReference>
<dbReference type="InterPro" id="IPR036396">
    <property type="entry name" value="Cyt_P450_sf"/>
</dbReference>
<dbReference type="InterPro" id="IPR002401">
    <property type="entry name" value="Cyt_P450_E_grp-I"/>
</dbReference>
<keyword evidence="3" id="KW-0408">Iron</keyword>
<dbReference type="InterPro" id="IPR001128">
    <property type="entry name" value="Cyt_P450"/>
</dbReference>
<comment type="caution">
    <text evidence="4">The sequence shown here is derived from an EMBL/GenBank/DDBJ whole genome shotgun (WGS) entry which is preliminary data.</text>
</comment>
<keyword evidence="3" id="KW-0349">Heme</keyword>
<dbReference type="EMBL" id="BSEH01001277">
    <property type="protein sequence ID" value="GLJ59712.1"/>
    <property type="molecule type" value="Genomic_DNA"/>
</dbReference>
<evidence type="ECO:0000256" key="3">
    <source>
        <dbReference type="PIRSR" id="PIRSR602401-1"/>
    </source>
</evidence>
<dbReference type="Pfam" id="PF00067">
    <property type="entry name" value="p450"/>
    <property type="match status" value="1"/>
</dbReference>
<reference evidence="4" key="1">
    <citation type="submission" date="2022-12" db="EMBL/GenBank/DDBJ databases">
        <title>Chromosome-Level Genome Assembly of Japanese Cedar (Cryptomeriajaponica D. Don).</title>
        <authorList>
            <person name="Fujino T."/>
            <person name="Yamaguchi K."/>
            <person name="Yokoyama T."/>
            <person name="Hamanaka T."/>
            <person name="Harazono Y."/>
            <person name="Kamada H."/>
            <person name="Kobayashi W."/>
            <person name="Ujino-Ihara T."/>
            <person name="Uchiyama K."/>
            <person name="Matsumoto A."/>
            <person name="Izuno A."/>
            <person name="Tsumura Y."/>
            <person name="Toyoda A."/>
            <person name="Shigenobu S."/>
            <person name="Moriguchi Y."/>
            <person name="Ueno S."/>
            <person name="Kasahara M."/>
        </authorList>
    </citation>
    <scope>NUCLEOTIDE SEQUENCE</scope>
</reference>
<accession>A0AAD3RQ04</accession>
<evidence type="ECO:0000256" key="1">
    <source>
        <dbReference type="ARBA" id="ARBA00005122"/>
    </source>
</evidence>
<dbReference type="GO" id="GO:0042617">
    <property type="term" value="P:paclitaxel biosynthetic process"/>
    <property type="evidence" value="ECO:0007669"/>
    <property type="project" value="UniProtKB-KW"/>
</dbReference>
<dbReference type="Gene3D" id="1.10.630.10">
    <property type="entry name" value="Cytochrome P450"/>
    <property type="match status" value="1"/>
</dbReference>
<dbReference type="PANTHER" id="PTHR47951">
    <property type="entry name" value="OS08G0547900 PROTEIN"/>
    <property type="match status" value="1"/>
</dbReference>
<dbReference type="AlphaFoldDB" id="A0AAD3RQ04"/>
<proteinExistence type="predicted"/>
<keyword evidence="2" id="KW-0876">Taxol biosynthesis</keyword>
<dbReference type="PANTHER" id="PTHR47951:SF3">
    <property type="entry name" value="CYTOCHROME P450, FAMILY 706, SUBFAMILY A, POLYPEPTIDE 4"/>
    <property type="match status" value="1"/>
</dbReference>
<dbReference type="GO" id="GO:0004497">
    <property type="term" value="F:monooxygenase activity"/>
    <property type="evidence" value="ECO:0007669"/>
    <property type="project" value="InterPro"/>
</dbReference>
<evidence type="ECO:0000313" key="5">
    <source>
        <dbReference type="EMBL" id="GLJ59712.1"/>
    </source>
</evidence>
<comment type="cofactor">
    <cofactor evidence="3">
        <name>heme</name>
        <dbReference type="ChEBI" id="CHEBI:30413"/>
    </cofactor>
</comment>
<dbReference type="SUPFAM" id="SSF48264">
    <property type="entry name" value="Cytochrome P450"/>
    <property type="match status" value="1"/>
</dbReference>
<evidence type="ECO:0000256" key="2">
    <source>
        <dbReference type="ARBA" id="ARBA00023059"/>
    </source>
</evidence>
<dbReference type="PRINTS" id="PR00463">
    <property type="entry name" value="EP450I"/>
</dbReference>
<evidence type="ECO:0000313" key="6">
    <source>
        <dbReference type="Proteomes" id="UP001234787"/>
    </source>
</evidence>
<organism evidence="4 6">
    <name type="scientific">Cryptomeria japonica</name>
    <name type="common">Japanese cedar</name>
    <name type="synonym">Cupressus japonica</name>
    <dbReference type="NCBI Taxonomy" id="3369"/>
    <lineage>
        <taxon>Eukaryota</taxon>
        <taxon>Viridiplantae</taxon>
        <taxon>Streptophyta</taxon>
        <taxon>Embryophyta</taxon>
        <taxon>Tracheophyta</taxon>
        <taxon>Spermatophyta</taxon>
        <taxon>Pinopsida</taxon>
        <taxon>Pinidae</taxon>
        <taxon>Conifers II</taxon>
        <taxon>Cupressales</taxon>
        <taxon>Cupressaceae</taxon>
        <taxon>Cryptomeria</taxon>
    </lineage>
</organism>
<keyword evidence="3" id="KW-0479">Metal-binding</keyword>
<dbReference type="GO" id="GO:0005506">
    <property type="term" value="F:iron ion binding"/>
    <property type="evidence" value="ECO:0007669"/>
    <property type="project" value="InterPro"/>
</dbReference>
<protein>
    <submittedName>
        <fullName evidence="4">Uncharacterized protein</fullName>
    </submittedName>
</protein>
<feature type="binding site" description="axial binding residue" evidence="3">
    <location>
        <position position="68"/>
    </location>
    <ligand>
        <name>heme</name>
        <dbReference type="ChEBI" id="CHEBI:30413"/>
    </ligand>
    <ligandPart>
        <name>Fe</name>
        <dbReference type="ChEBI" id="CHEBI:18248"/>
    </ligandPart>
</feature>
<dbReference type="Proteomes" id="UP001234787">
    <property type="component" value="Unassembled WGS sequence"/>
</dbReference>
<sequence length="105" mass="11865">MEACNVGGFHDPTGTRLLLNVWAIHRDPTVWERPTEFDPGRVLKSQTKIDLRGKDFELLPFGSRRRLCPGLNLGLTLVSYALACLLHSFEWSVPRGTTIDMREGL</sequence>
<name>A0AAD3RQ04_CRYJA</name>
<keyword evidence="6" id="KW-1185">Reference proteome</keyword>
<dbReference type="EMBL" id="BSEH01000789">
    <property type="protein sequence ID" value="GLJ59272.1"/>
    <property type="molecule type" value="Genomic_DNA"/>
</dbReference>
<dbReference type="GO" id="GO:0016705">
    <property type="term" value="F:oxidoreductase activity, acting on paired donors, with incorporation or reduction of molecular oxygen"/>
    <property type="evidence" value="ECO:0007669"/>
    <property type="project" value="InterPro"/>
</dbReference>
<evidence type="ECO:0000313" key="4">
    <source>
        <dbReference type="EMBL" id="GLJ59272.1"/>
    </source>
</evidence>
<gene>
    <name evidence="4" type="ORF">SUGI_1500690</name>
    <name evidence="5" type="ORF">SUGI_1520190</name>
</gene>